<dbReference type="EMBL" id="VSZQ01000054">
    <property type="protein sequence ID" value="TYR64227.1"/>
    <property type="molecule type" value="Genomic_DNA"/>
</dbReference>
<evidence type="ECO:0000313" key="1">
    <source>
        <dbReference type="EMBL" id="TYR64227.1"/>
    </source>
</evidence>
<accession>A0A5D4JF77</accession>
<sequence>MSGILKRPGDHPLRPSYLYVSRTELKTLAPQLSARTRLALEARIKVSTAVYARGVKGFTPDAPPELAAKASVIGGYLEKRRGEVSALSGAGRYVKGVMSLRCGVLRDYAAELAFFGGEEEGVRIALVGSPAGLVGTAVGEAADHGLDYYALQLLGTAAENGRGSSEWSGVYEAVAEGALSPGVLPSAPGPLEFLAKPLFRSDRLLVATPVYVTATRYTPRSDAHAYRNR</sequence>
<dbReference type="InterPro" id="IPR054284">
    <property type="entry name" value="DUF7019"/>
</dbReference>
<proteinExistence type="predicted"/>
<dbReference type="NCBIfam" id="NF040893">
    <property type="entry name" value="SAVMC3_10250"/>
    <property type="match status" value="1"/>
</dbReference>
<dbReference type="Pfam" id="PF22880">
    <property type="entry name" value="DUF7019"/>
    <property type="match status" value="1"/>
</dbReference>
<reference evidence="1 2" key="1">
    <citation type="submission" date="2019-08" db="EMBL/GenBank/DDBJ databases">
        <title>Draft genome for granaticin producer strain Streptomyces parvus C05.</title>
        <authorList>
            <person name="Gonzalez-Pimentel J.L."/>
        </authorList>
    </citation>
    <scope>NUCLEOTIDE SEQUENCE [LARGE SCALE GENOMIC DNA]</scope>
    <source>
        <strain evidence="1 2">C05</strain>
    </source>
</reference>
<gene>
    <name evidence="1" type="ORF">FY004_12625</name>
</gene>
<organism evidence="1 2">
    <name type="scientific">Streptomyces parvus</name>
    <dbReference type="NCBI Taxonomy" id="66428"/>
    <lineage>
        <taxon>Bacteria</taxon>
        <taxon>Bacillati</taxon>
        <taxon>Actinomycetota</taxon>
        <taxon>Actinomycetes</taxon>
        <taxon>Kitasatosporales</taxon>
        <taxon>Streptomycetaceae</taxon>
        <taxon>Streptomyces</taxon>
    </lineage>
</organism>
<protein>
    <submittedName>
        <fullName evidence="1">Uncharacterized protein</fullName>
    </submittedName>
</protein>
<name>A0A5D4JF77_9ACTN</name>
<dbReference type="RefSeq" id="WP_148902468.1">
    <property type="nucleotide sequence ID" value="NZ_VSZQ01000054.1"/>
</dbReference>
<dbReference type="Proteomes" id="UP000323242">
    <property type="component" value="Unassembled WGS sequence"/>
</dbReference>
<comment type="caution">
    <text evidence="1">The sequence shown here is derived from an EMBL/GenBank/DDBJ whole genome shotgun (WGS) entry which is preliminary data.</text>
</comment>
<evidence type="ECO:0000313" key="2">
    <source>
        <dbReference type="Proteomes" id="UP000323242"/>
    </source>
</evidence>
<keyword evidence="2" id="KW-1185">Reference proteome</keyword>
<dbReference type="AlphaFoldDB" id="A0A5D4JF77"/>